<feature type="binding site" evidence="6">
    <location>
        <position position="59"/>
    </location>
    <ligand>
        <name>S-adenosyl-L-methionine</name>
        <dbReference type="ChEBI" id="CHEBI:59789"/>
    </ligand>
</feature>
<evidence type="ECO:0000256" key="4">
    <source>
        <dbReference type="ARBA" id="ARBA00022679"/>
    </source>
</evidence>
<keyword evidence="8" id="KW-1185">Reference proteome</keyword>
<evidence type="ECO:0000256" key="5">
    <source>
        <dbReference type="ARBA" id="ARBA00022691"/>
    </source>
</evidence>
<evidence type="ECO:0000256" key="3">
    <source>
        <dbReference type="ARBA" id="ARBA00022603"/>
    </source>
</evidence>
<reference evidence="7 8" key="1">
    <citation type="submission" date="2019-01" db="EMBL/GenBank/DDBJ databases">
        <title>Lactibacter flavus gen. nov., sp. nov., a novel bacterium of the family Propionibacteriaceae isolated from raw milk and dairy products.</title>
        <authorList>
            <person name="Huptas C."/>
            <person name="Wenning M."/>
            <person name="Breitenwieser F."/>
            <person name="Doll E."/>
            <person name="Von Neubeck M."/>
            <person name="Busse H.-J."/>
            <person name="Scherer S."/>
        </authorList>
    </citation>
    <scope>NUCLEOTIDE SEQUENCE [LARGE SCALE GENOMIC DNA]</scope>
    <source>
        <strain evidence="7 8">DSM 22130</strain>
    </source>
</reference>
<proteinExistence type="inferred from homology"/>
<keyword evidence="3 6" id="KW-0489">Methyltransferase</keyword>
<accession>A0A4Q9KNI6</accession>
<gene>
    <name evidence="6 7" type="primary">rsmG</name>
    <name evidence="7" type="ORF">ET996_04890</name>
</gene>
<dbReference type="EC" id="2.1.1.-" evidence="6"/>
<evidence type="ECO:0000313" key="7">
    <source>
        <dbReference type="EMBL" id="TBT95550.1"/>
    </source>
</evidence>
<feature type="binding site" evidence="6">
    <location>
        <position position="64"/>
    </location>
    <ligand>
        <name>S-adenosyl-L-methionine</name>
        <dbReference type="ChEBI" id="CHEBI:59789"/>
    </ligand>
</feature>
<organism evidence="7 8">
    <name type="scientific">Propioniciclava tarda</name>
    <dbReference type="NCBI Taxonomy" id="433330"/>
    <lineage>
        <taxon>Bacteria</taxon>
        <taxon>Bacillati</taxon>
        <taxon>Actinomycetota</taxon>
        <taxon>Actinomycetes</taxon>
        <taxon>Propionibacteriales</taxon>
        <taxon>Propionibacteriaceae</taxon>
        <taxon>Propioniciclava</taxon>
    </lineage>
</organism>
<feature type="binding site" evidence="6">
    <location>
        <position position="124"/>
    </location>
    <ligand>
        <name>S-adenosyl-L-methionine</name>
        <dbReference type="ChEBI" id="CHEBI:59789"/>
    </ligand>
</feature>
<evidence type="ECO:0000256" key="2">
    <source>
        <dbReference type="ARBA" id="ARBA00022552"/>
    </source>
</evidence>
<dbReference type="Proteomes" id="UP000291933">
    <property type="component" value="Unassembled WGS sequence"/>
</dbReference>
<dbReference type="Pfam" id="PF02527">
    <property type="entry name" value="GidB"/>
    <property type="match status" value="1"/>
</dbReference>
<dbReference type="NCBIfam" id="TIGR00138">
    <property type="entry name" value="rsmG_gidB"/>
    <property type="match status" value="1"/>
</dbReference>
<evidence type="ECO:0000256" key="1">
    <source>
        <dbReference type="ARBA" id="ARBA00022490"/>
    </source>
</evidence>
<evidence type="ECO:0000256" key="6">
    <source>
        <dbReference type="HAMAP-Rule" id="MF_00074"/>
    </source>
</evidence>
<keyword evidence="1 6" id="KW-0963">Cytoplasm</keyword>
<protein>
    <recommendedName>
        <fullName evidence="6">Ribosomal RNA small subunit methyltransferase G</fullName>
        <ecNumber evidence="6">2.1.1.-</ecNumber>
    </recommendedName>
    <alternativeName>
        <fullName evidence="6">16S rRNA 7-methylguanosine methyltransferase</fullName>
        <shortName evidence="6">16S rRNA m7G methyltransferase</shortName>
    </alternativeName>
</protein>
<dbReference type="PANTHER" id="PTHR31760:SF0">
    <property type="entry name" value="S-ADENOSYL-L-METHIONINE-DEPENDENT METHYLTRANSFERASES SUPERFAMILY PROTEIN"/>
    <property type="match status" value="1"/>
</dbReference>
<dbReference type="OrthoDB" id="9808773at2"/>
<dbReference type="InterPro" id="IPR029063">
    <property type="entry name" value="SAM-dependent_MTases_sf"/>
</dbReference>
<comment type="caution">
    <text evidence="7">The sequence shown here is derived from an EMBL/GenBank/DDBJ whole genome shotgun (WGS) entry which is preliminary data.</text>
</comment>
<keyword evidence="5 6" id="KW-0949">S-adenosyl-L-methionine</keyword>
<comment type="function">
    <text evidence="6">Specifically methylates the N7 position of a guanine in 16S rRNA.</text>
</comment>
<feature type="binding site" evidence="6">
    <location>
        <begin position="111"/>
        <end position="112"/>
    </location>
    <ligand>
        <name>S-adenosyl-L-methionine</name>
        <dbReference type="ChEBI" id="CHEBI:59789"/>
    </ligand>
</feature>
<dbReference type="InterPro" id="IPR003682">
    <property type="entry name" value="rRNA_ssu_MeTfrase_G"/>
</dbReference>
<comment type="caution">
    <text evidence="6">Lacks conserved residue(s) required for the propagation of feature annotation.</text>
</comment>
<dbReference type="Gene3D" id="3.40.50.150">
    <property type="entry name" value="Vaccinia Virus protein VP39"/>
    <property type="match status" value="1"/>
</dbReference>
<comment type="similarity">
    <text evidence="6">Belongs to the methyltransferase superfamily. RNA methyltransferase RsmG family.</text>
</comment>
<sequence length="192" mass="20680">MFGAAVGLAEQYVSILAGRGVEWGLIGPRETERLWPRHVLNSLAVSGFVPDGSAVVDVGSGAGLPGIPLALARPDLKITLLEPLERRAKFLQLAVDELGLNDRVRVVRGRAEEHKGRYDVVTCRAVAPLDRLLGWTAHLFQPGGRLVALKGQSAAAEVDALDRVLARRKLSGRVASVTPHRDVEETFVVVLS</sequence>
<name>A0A4Q9KNI6_PROTD</name>
<comment type="subcellular location">
    <subcellularLocation>
        <location evidence="6">Cytoplasm</location>
    </subcellularLocation>
</comment>
<dbReference type="GO" id="GO:0005829">
    <property type="term" value="C:cytosol"/>
    <property type="evidence" value="ECO:0007669"/>
    <property type="project" value="TreeGrafter"/>
</dbReference>
<dbReference type="PIRSF" id="PIRSF003078">
    <property type="entry name" value="GidB"/>
    <property type="match status" value="1"/>
</dbReference>
<dbReference type="SUPFAM" id="SSF53335">
    <property type="entry name" value="S-adenosyl-L-methionine-dependent methyltransferases"/>
    <property type="match status" value="1"/>
</dbReference>
<dbReference type="GO" id="GO:0070043">
    <property type="term" value="F:rRNA (guanine-N7-)-methyltransferase activity"/>
    <property type="evidence" value="ECO:0007669"/>
    <property type="project" value="UniProtKB-UniRule"/>
</dbReference>
<dbReference type="PANTHER" id="PTHR31760">
    <property type="entry name" value="S-ADENOSYL-L-METHIONINE-DEPENDENT METHYLTRANSFERASES SUPERFAMILY PROTEIN"/>
    <property type="match status" value="1"/>
</dbReference>
<keyword evidence="4 6" id="KW-0808">Transferase</keyword>
<evidence type="ECO:0000313" key="8">
    <source>
        <dbReference type="Proteomes" id="UP000291933"/>
    </source>
</evidence>
<dbReference type="HAMAP" id="MF_00074">
    <property type="entry name" value="16SrRNA_methyltr_G"/>
    <property type="match status" value="1"/>
</dbReference>
<dbReference type="CDD" id="cd02440">
    <property type="entry name" value="AdoMet_MTases"/>
    <property type="match status" value="1"/>
</dbReference>
<dbReference type="EMBL" id="SDMR01000004">
    <property type="protein sequence ID" value="TBT95550.1"/>
    <property type="molecule type" value="Genomic_DNA"/>
</dbReference>
<dbReference type="AlphaFoldDB" id="A0A4Q9KNI6"/>
<keyword evidence="2 6" id="KW-0698">rRNA processing</keyword>